<dbReference type="Gene3D" id="3.40.50.300">
    <property type="entry name" value="P-loop containing nucleotide triphosphate hydrolases"/>
    <property type="match status" value="1"/>
</dbReference>
<keyword evidence="1" id="KW-0378">Hydrolase</keyword>
<dbReference type="InterPro" id="IPR027417">
    <property type="entry name" value="P-loop_NTPase"/>
</dbReference>
<dbReference type="InterPro" id="IPR010285">
    <property type="entry name" value="DNA_helicase_pif1-like_DEAD"/>
</dbReference>
<proteinExistence type="inferred from homology"/>
<dbReference type="PANTHER" id="PTHR47642">
    <property type="entry name" value="ATP-DEPENDENT DNA HELICASE"/>
    <property type="match status" value="1"/>
</dbReference>
<keyword evidence="1" id="KW-0227">DNA damage</keyword>
<dbReference type="Proteomes" id="UP000663861">
    <property type="component" value="Unassembled WGS sequence"/>
</dbReference>
<keyword evidence="1" id="KW-0547">Nucleotide-binding</keyword>
<evidence type="ECO:0000259" key="2">
    <source>
        <dbReference type="Pfam" id="PF05970"/>
    </source>
</evidence>
<dbReference type="GO" id="GO:0006281">
    <property type="term" value="P:DNA repair"/>
    <property type="evidence" value="ECO:0007669"/>
    <property type="project" value="UniProtKB-KW"/>
</dbReference>
<dbReference type="GO" id="GO:0043139">
    <property type="term" value="F:5'-3' DNA helicase activity"/>
    <property type="evidence" value="ECO:0007669"/>
    <property type="project" value="UniProtKB-EC"/>
</dbReference>
<dbReference type="AlphaFoldDB" id="A0A8H3GK78"/>
<comment type="cofactor">
    <cofactor evidence="1">
        <name>Mg(2+)</name>
        <dbReference type="ChEBI" id="CHEBI:18420"/>
    </cofactor>
</comment>
<evidence type="ECO:0000313" key="4">
    <source>
        <dbReference type="Proteomes" id="UP000663861"/>
    </source>
</evidence>
<protein>
    <recommendedName>
        <fullName evidence="1">ATP-dependent DNA helicase</fullName>
        <ecNumber evidence="1">5.6.2.3</ecNumber>
    </recommendedName>
</protein>
<dbReference type="SUPFAM" id="SSF52540">
    <property type="entry name" value="P-loop containing nucleoside triphosphate hydrolases"/>
    <property type="match status" value="2"/>
</dbReference>
<dbReference type="GO" id="GO:0005524">
    <property type="term" value="F:ATP binding"/>
    <property type="evidence" value="ECO:0007669"/>
    <property type="project" value="UniProtKB-KW"/>
</dbReference>
<dbReference type="CDD" id="cd18037">
    <property type="entry name" value="DEXSc_Pif1_like"/>
    <property type="match status" value="1"/>
</dbReference>
<dbReference type="GO" id="GO:0006310">
    <property type="term" value="P:DNA recombination"/>
    <property type="evidence" value="ECO:0007669"/>
    <property type="project" value="UniProtKB-KW"/>
</dbReference>
<dbReference type="CDD" id="cd18809">
    <property type="entry name" value="SF1_C_RecD"/>
    <property type="match status" value="1"/>
</dbReference>
<dbReference type="PANTHER" id="PTHR47642:SF5">
    <property type="entry name" value="ATP-DEPENDENT DNA HELICASE"/>
    <property type="match status" value="1"/>
</dbReference>
<accession>A0A8H3GK78</accession>
<keyword evidence="1" id="KW-0233">DNA recombination</keyword>
<dbReference type="GO" id="GO:0000723">
    <property type="term" value="P:telomere maintenance"/>
    <property type="evidence" value="ECO:0007669"/>
    <property type="project" value="InterPro"/>
</dbReference>
<dbReference type="EC" id="5.6.2.3" evidence="1"/>
<keyword evidence="1" id="KW-0347">Helicase</keyword>
<dbReference type="Pfam" id="PF05970">
    <property type="entry name" value="PIF1"/>
    <property type="match status" value="1"/>
</dbReference>
<gene>
    <name evidence="3" type="ORF">RDB_LOCUS58523</name>
</gene>
<organism evidence="3 4">
    <name type="scientific">Rhizoctonia solani</name>
    <dbReference type="NCBI Taxonomy" id="456999"/>
    <lineage>
        <taxon>Eukaryota</taxon>
        <taxon>Fungi</taxon>
        <taxon>Dikarya</taxon>
        <taxon>Basidiomycota</taxon>
        <taxon>Agaricomycotina</taxon>
        <taxon>Agaricomycetes</taxon>
        <taxon>Cantharellales</taxon>
        <taxon>Ceratobasidiaceae</taxon>
        <taxon>Rhizoctonia</taxon>
    </lineage>
</organism>
<comment type="caution">
    <text evidence="3">The sequence shown here is derived from an EMBL/GenBank/DDBJ whole genome shotgun (WGS) entry which is preliminary data.</text>
</comment>
<reference evidence="3" key="1">
    <citation type="submission" date="2021-01" db="EMBL/GenBank/DDBJ databases">
        <authorList>
            <person name="Kaushik A."/>
        </authorList>
    </citation>
    <scope>NUCLEOTIDE SEQUENCE</scope>
    <source>
        <strain evidence="3">AG4-RS23</strain>
    </source>
</reference>
<sequence length="426" mass="47335">MGDPSRLQVTASTGIAALNIGGVTLHSFAGELPVQDLLRRIKGSKLTYQRWLKTEILVIDEISMVSAELFDLLNILAREIRQSTRPFGGIQVVVSGDFFQLPPVSDERTISTDMDCRFAFEANSWSNTFPQAYKLTKVFRQTDTAFIRMLNELRLGITSEETVKTLDGLCRPIKCNDGILPTEIYPLRRSAQNANTYHLAKLNTQEWVHDSLDKYGKDRHGYPVRVSEAEIMLEKRAPKLLALQIGAQVMCTQNIPDLNLVNGSIGRVVDFITPEQALGKNHPIAGASITLSDDGKALRTSIKKQFKTQKWPLVKFVSSGIALMPPVDFILDNGVGGMRACRRQVPLVLAWALTIHRAQGQTIDRLRVDLAKTFAPGQAYVAISRCKTLDGLQVVNFSPSSVFVNNKVIEWDRQLAIAPMSNSKKA</sequence>
<dbReference type="EMBL" id="CAJMWY010000988">
    <property type="protein sequence ID" value="CAE6454222.1"/>
    <property type="molecule type" value="Genomic_DNA"/>
</dbReference>
<dbReference type="GO" id="GO:0016787">
    <property type="term" value="F:hydrolase activity"/>
    <property type="evidence" value="ECO:0007669"/>
    <property type="project" value="UniProtKB-KW"/>
</dbReference>
<comment type="catalytic activity">
    <reaction evidence="1">
        <text>ATP + H2O = ADP + phosphate + H(+)</text>
        <dbReference type="Rhea" id="RHEA:13065"/>
        <dbReference type="ChEBI" id="CHEBI:15377"/>
        <dbReference type="ChEBI" id="CHEBI:15378"/>
        <dbReference type="ChEBI" id="CHEBI:30616"/>
        <dbReference type="ChEBI" id="CHEBI:43474"/>
        <dbReference type="ChEBI" id="CHEBI:456216"/>
        <dbReference type="EC" id="5.6.2.3"/>
    </reaction>
</comment>
<comment type="similarity">
    <text evidence="1">Belongs to the helicase family.</text>
</comment>
<dbReference type="InterPro" id="IPR051055">
    <property type="entry name" value="PIF1_helicase"/>
</dbReference>
<evidence type="ECO:0000256" key="1">
    <source>
        <dbReference type="RuleBase" id="RU363044"/>
    </source>
</evidence>
<feature type="domain" description="DNA helicase Pif1-like DEAD-box helicase" evidence="2">
    <location>
        <begin position="9"/>
        <end position="162"/>
    </location>
</feature>
<keyword evidence="1" id="KW-0234">DNA repair</keyword>
<name>A0A8H3GK78_9AGAM</name>
<keyword evidence="1" id="KW-0067">ATP-binding</keyword>
<evidence type="ECO:0000313" key="3">
    <source>
        <dbReference type="EMBL" id="CAE6454222.1"/>
    </source>
</evidence>